<dbReference type="PROSITE" id="PS50879">
    <property type="entry name" value="RNASE_H_1"/>
    <property type="match status" value="1"/>
</dbReference>
<evidence type="ECO:0000313" key="3">
    <source>
        <dbReference type="Proteomes" id="UP000770661"/>
    </source>
</evidence>
<dbReference type="Pfam" id="PF00075">
    <property type="entry name" value="RNase_H"/>
    <property type="match status" value="1"/>
</dbReference>
<sequence length="342" mass="38933">MNSCETQGRHKRGPPWQNTQVTIIISPLDKKKHMYAPHELKYIFLEKLSPFWQANSTHVWCDGSVMESGRAGCGILVRQYDVHGVVTDTHQAYRLSDAISSTQAELSAILLGLGKVKDGVGDTYFYVDSRGALESLRSPHPVFEEIVNECMGILQGIERTGRSVTFIWVPSHVGITLNERVDDIAKQATCRDSVDIQGTLSMRQVKTQIRDIQNDTDKTRMENKYANHPLMAHYTNVALQTHFSYGKHRTKWKDTVFTRLRLGSPFYWELGMNVPEDDKKCRLCQQLRSHTLQHYILQCPSLATFRHPDIDNVTDQVIWMTNNGQVDAALRKTSLQRLMGSG</sequence>
<dbReference type="Proteomes" id="UP000770661">
    <property type="component" value="Unassembled WGS sequence"/>
</dbReference>
<dbReference type="GO" id="GO:0003676">
    <property type="term" value="F:nucleic acid binding"/>
    <property type="evidence" value="ECO:0007669"/>
    <property type="project" value="InterPro"/>
</dbReference>
<dbReference type="GO" id="GO:0004523">
    <property type="term" value="F:RNA-DNA hybrid ribonuclease activity"/>
    <property type="evidence" value="ECO:0007669"/>
    <property type="project" value="InterPro"/>
</dbReference>
<dbReference type="AlphaFoldDB" id="A0A8J4Y822"/>
<proteinExistence type="predicted"/>
<feature type="domain" description="RNase H type-1" evidence="1">
    <location>
        <begin position="53"/>
        <end position="190"/>
    </location>
</feature>
<dbReference type="CDD" id="cd09276">
    <property type="entry name" value="Rnase_HI_RT_non_LTR"/>
    <property type="match status" value="1"/>
</dbReference>
<dbReference type="InterPro" id="IPR036397">
    <property type="entry name" value="RNaseH_sf"/>
</dbReference>
<evidence type="ECO:0000313" key="2">
    <source>
        <dbReference type="EMBL" id="KAG0722920.1"/>
    </source>
</evidence>
<reference evidence="2" key="1">
    <citation type="submission" date="2020-07" db="EMBL/GenBank/DDBJ databases">
        <title>The High-quality genome of the commercially important snow crab, Chionoecetes opilio.</title>
        <authorList>
            <person name="Jeong J.-H."/>
            <person name="Ryu S."/>
        </authorList>
    </citation>
    <scope>NUCLEOTIDE SEQUENCE</scope>
    <source>
        <strain evidence="2">MADBK_172401_WGS</strain>
        <tissue evidence="2">Digestive gland</tissue>
    </source>
</reference>
<comment type="caution">
    <text evidence="2">The sequence shown here is derived from an EMBL/GenBank/DDBJ whole genome shotgun (WGS) entry which is preliminary data.</text>
</comment>
<dbReference type="InterPro" id="IPR012337">
    <property type="entry name" value="RNaseH-like_sf"/>
</dbReference>
<dbReference type="Gene3D" id="3.30.420.10">
    <property type="entry name" value="Ribonuclease H-like superfamily/Ribonuclease H"/>
    <property type="match status" value="1"/>
</dbReference>
<evidence type="ECO:0000259" key="1">
    <source>
        <dbReference type="PROSITE" id="PS50879"/>
    </source>
</evidence>
<keyword evidence="3" id="KW-1185">Reference proteome</keyword>
<dbReference type="InterPro" id="IPR002156">
    <property type="entry name" value="RNaseH_domain"/>
</dbReference>
<dbReference type="EMBL" id="JACEEZ010008897">
    <property type="protein sequence ID" value="KAG0722920.1"/>
    <property type="molecule type" value="Genomic_DNA"/>
</dbReference>
<organism evidence="2 3">
    <name type="scientific">Chionoecetes opilio</name>
    <name type="common">Atlantic snow crab</name>
    <name type="synonym">Cancer opilio</name>
    <dbReference type="NCBI Taxonomy" id="41210"/>
    <lineage>
        <taxon>Eukaryota</taxon>
        <taxon>Metazoa</taxon>
        <taxon>Ecdysozoa</taxon>
        <taxon>Arthropoda</taxon>
        <taxon>Crustacea</taxon>
        <taxon>Multicrustacea</taxon>
        <taxon>Malacostraca</taxon>
        <taxon>Eumalacostraca</taxon>
        <taxon>Eucarida</taxon>
        <taxon>Decapoda</taxon>
        <taxon>Pleocyemata</taxon>
        <taxon>Brachyura</taxon>
        <taxon>Eubrachyura</taxon>
        <taxon>Majoidea</taxon>
        <taxon>Majidae</taxon>
        <taxon>Chionoecetes</taxon>
    </lineage>
</organism>
<gene>
    <name evidence="2" type="ORF">GWK47_043593</name>
</gene>
<name>A0A8J4Y822_CHIOP</name>
<accession>A0A8J4Y822</accession>
<protein>
    <recommendedName>
        <fullName evidence="1">RNase H type-1 domain-containing protein</fullName>
    </recommendedName>
</protein>
<dbReference type="SUPFAM" id="SSF53098">
    <property type="entry name" value="Ribonuclease H-like"/>
    <property type="match status" value="1"/>
</dbReference>